<evidence type="ECO:0000256" key="1">
    <source>
        <dbReference type="SAM" id="Coils"/>
    </source>
</evidence>
<dbReference type="EMBL" id="MLGG01000075">
    <property type="protein sequence ID" value="KAK1448206.1"/>
    <property type="molecule type" value="Genomic_DNA"/>
</dbReference>
<organism evidence="2 3">
    <name type="scientific">Colletotrichum melonis</name>
    <dbReference type="NCBI Taxonomy" id="1209925"/>
    <lineage>
        <taxon>Eukaryota</taxon>
        <taxon>Fungi</taxon>
        <taxon>Dikarya</taxon>
        <taxon>Ascomycota</taxon>
        <taxon>Pezizomycotina</taxon>
        <taxon>Sordariomycetes</taxon>
        <taxon>Hypocreomycetidae</taxon>
        <taxon>Glomerellales</taxon>
        <taxon>Glomerellaceae</taxon>
        <taxon>Colletotrichum</taxon>
        <taxon>Colletotrichum acutatum species complex</taxon>
    </lineage>
</organism>
<feature type="coiled-coil region" evidence="1">
    <location>
        <begin position="92"/>
        <end position="129"/>
    </location>
</feature>
<accession>A0AAI9TYE9</accession>
<comment type="caution">
    <text evidence="2">The sequence shown here is derived from an EMBL/GenBank/DDBJ whole genome shotgun (WGS) entry which is preliminary data.</text>
</comment>
<gene>
    <name evidence="2" type="ORF">CMEL01_16807</name>
</gene>
<evidence type="ECO:0000313" key="3">
    <source>
        <dbReference type="Proteomes" id="UP001239795"/>
    </source>
</evidence>
<evidence type="ECO:0008006" key="4">
    <source>
        <dbReference type="Google" id="ProtNLM"/>
    </source>
</evidence>
<dbReference type="AlphaFoldDB" id="A0AAI9TYE9"/>
<keyword evidence="3" id="KW-1185">Reference proteome</keyword>
<name>A0AAI9TYE9_9PEZI</name>
<protein>
    <recommendedName>
        <fullName evidence="4">Zn(2)-C6 fungal-type domain-containing protein</fullName>
    </recommendedName>
</protein>
<evidence type="ECO:0000313" key="2">
    <source>
        <dbReference type="EMBL" id="KAK1448206.1"/>
    </source>
</evidence>
<keyword evidence="1" id="KW-0175">Coiled coil</keyword>
<sequence>MSGRIEKSKSPTAASRRKLLRIIRFSNEGVEIMPCSNCRSRGVRCLVLPDSEVCGTCHRLGISCDASADAICTLSRLVTESDRLDREEEAEESRFRERAAELQRKAEAYQQAQAELNESLSKLERLRSQKRMVFKKSRIVSEEFPEDSENASSAAREAQANGAFGIVDWNAVMAGSSGFDFDFGTPREVVGSSGGS</sequence>
<reference evidence="2 3" key="1">
    <citation type="submission" date="2016-10" db="EMBL/GenBank/DDBJ databases">
        <title>The genome sequence of Colletotrichum fioriniae PJ7.</title>
        <authorList>
            <person name="Baroncelli R."/>
        </authorList>
    </citation>
    <scope>NUCLEOTIDE SEQUENCE [LARGE SCALE GENOMIC DNA]</scope>
    <source>
        <strain evidence="2">Col 31</strain>
    </source>
</reference>
<dbReference type="Proteomes" id="UP001239795">
    <property type="component" value="Unassembled WGS sequence"/>
</dbReference>
<proteinExistence type="predicted"/>